<accession>A0A182UJ72</accession>
<dbReference type="AlphaFoldDB" id="A0A182UJ72"/>
<keyword evidence="3" id="KW-1185">Reference proteome</keyword>
<name>A0A182UJ72_9DIPT</name>
<protein>
    <submittedName>
        <fullName evidence="2">Uncharacterized protein</fullName>
    </submittedName>
</protein>
<proteinExistence type="predicted"/>
<feature type="region of interest" description="Disordered" evidence="1">
    <location>
        <begin position="256"/>
        <end position="279"/>
    </location>
</feature>
<dbReference type="Proteomes" id="UP000075902">
    <property type="component" value="Unassembled WGS sequence"/>
</dbReference>
<organism evidence="2 3">
    <name type="scientific">Anopheles melas</name>
    <dbReference type="NCBI Taxonomy" id="34690"/>
    <lineage>
        <taxon>Eukaryota</taxon>
        <taxon>Metazoa</taxon>
        <taxon>Ecdysozoa</taxon>
        <taxon>Arthropoda</taxon>
        <taxon>Hexapoda</taxon>
        <taxon>Insecta</taxon>
        <taxon>Pterygota</taxon>
        <taxon>Neoptera</taxon>
        <taxon>Endopterygota</taxon>
        <taxon>Diptera</taxon>
        <taxon>Nematocera</taxon>
        <taxon>Culicoidea</taxon>
        <taxon>Culicidae</taxon>
        <taxon>Anophelinae</taxon>
        <taxon>Anopheles</taxon>
    </lineage>
</organism>
<dbReference type="EnsemblMetazoa" id="AMEC021369-RA">
    <property type="protein sequence ID" value="AMEC021369-PA"/>
    <property type="gene ID" value="AMEC021369"/>
</dbReference>
<feature type="compositionally biased region" description="Basic and acidic residues" evidence="1">
    <location>
        <begin position="270"/>
        <end position="279"/>
    </location>
</feature>
<reference evidence="3" key="1">
    <citation type="submission" date="2014-01" db="EMBL/GenBank/DDBJ databases">
        <title>The Genome Sequence of Anopheles melas CM1001059_A (V2).</title>
        <authorList>
            <consortium name="The Broad Institute Genomics Platform"/>
            <person name="Neafsey D.E."/>
            <person name="Besansky N."/>
            <person name="Howell P."/>
            <person name="Walton C."/>
            <person name="Young S.K."/>
            <person name="Zeng Q."/>
            <person name="Gargeya S."/>
            <person name="Fitzgerald M."/>
            <person name="Haas B."/>
            <person name="Abouelleil A."/>
            <person name="Allen A.W."/>
            <person name="Alvarado L."/>
            <person name="Arachchi H.M."/>
            <person name="Berlin A.M."/>
            <person name="Chapman S.B."/>
            <person name="Gainer-Dewar J."/>
            <person name="Goldberg J."/>
            <person name="Griggs A."/>
            <person name="Gujja S."/>
            <person name="Hansen M."/>
            <person name="Howarth C."/>
            <person name="Imamovic A."/>
            <person name="Ireland A."/>
            <person name="Larimer J."/>
            <person name="McCowan C."/>
            <person name="Murphy C."/>
            <person name="Pearson M."/>
            <person name="Poon T.W."/>
            <person name="Priest M."/>
            <person name="Roberts A."/>
            <person name="Saif S."/>
            <person name="Shea T."/>
            <person name="Sisk P."/>
            <person name="Sykes S."/>
            <person name="Wortman J."/>
            <person name="Nusbaum C."/>
            <person name="Birren B."/>
        </authorList>
    </citation>
    <scope>NUCLEOTIDE SEQUENCE [LARGE SCALE GENOMIC DNA]</scope>
    <source>
        <strain evidence="3">CM1001059</strain>
    </source>
</reference>
<reference evidence="2" key="2">
    <citation type="submission" date="2020-05" db="UniProtKB">
        <authorList>
            <consortium name="EnsemblMetazoa"/>
        </authorList>
    </citation>
    <scope>IDENTIFICATION</scope>
    <source>
        <strain evidence="2">CM1001059</strain>
    </source>
</reference>
<sequence length="279" mass="30127">MPLPLTNAHTAHTRTTMLVRFCIQDTMEKNTTRQIVQGLYGRGGVFEVLEEIAIKHAAELGAKIPPTERLSGVPGLGLRRYGNLLTSSGGSGGGGGGGGRACRSFLLESLRRGQDGAQLERIAALVLPVGAGRRQHLFAGVEALLAGGLHVLGALLQILGQVGHSQPSQHVGVRGNGAQVGCRWGHHWHHRWHGATVSVRHGRRRGQHRCGRVERWVHGQLSNAGTARVHRQTTDCARIAADCAWIAADCARQLSGRTERSERAKHRAGHERAGHEQEQ</sequence>
<dbReference type="VEuPathDB" id="VectorBase:AMEC021369"/>
<evidence type="ECO:0000313" key="3">
    <source>
        <dbReference type="Proteomes" id="UP000075902"/>
    </source>
</evidence>
<evidence type="ECO:0000313" key="2">
    <source>
        <dbReference type="EnsemblMetazoa" id="AMEC021369-PA"/>
    </source>
</evidence>
<evidence type="ECO:0000256" key="1">
    <source>
        <dbReference type="SAM" id="MobiDB-lite"/>
    </source>
</evidence>